<evidence type="ECO:0000313" key="13">
    <source>
        <dbReference type="Proteomes" id="UP000191342"/>
    </source>
</evidence>
<evidence type="ECO:0000256" key="2">
    <source>
        <dbReference type="ARBA" id="ARBA00006375"/>
    </source>
</evidence>
<comment type="caution">
    <text evidence="12">The sequence shown here is derived from an EMBL/GenBank/DDBJ whole genome shotgun (WGS) entry which is preliminary data.</text>
</comment>
<accession>A0A1V6SBC7</accession>
<comment type="subcellular location">
    <subcellularLocation>
        <location evidence="1">Membrane</location>
        <topology evidence="1">Multi-pass membrane protein</topology>
    </subcellularLocation>
</comment>
<feature type="repeat" description="Solcar" evidence="9">
    <location>
        <begin position="3"/>
        <end position="81"/>
    </location>
</feature>
<dbReference type="Pfam" id="PF00153">
    <property type="entry name" value="Mito_carr"/>
    <property type="match status" value="3"/>
</dbReference>
<feature type="repeat" description="Solcar" evidence="9">
    <location>
        <begin position="197"/>
        <end position="299"/>
    </location>
</feature>
<dbReference type="PROSITE" id="PS50920">
    <property type="entry name" value="SOLCAR"/>
    <property type="match status" value="3"/>
</dbReference>
<dbReference type="PANTHER" id="PTHR45667">
    <property type="entry name" value="S-ADENOSYLMETHIONINE MITOCHONDRIAL CARRIER PROTEIN"/>
    <property type="match status" value="1"/>
</dbReference>
<keyword evidence="5" id="KW-0677">Repeat</keyword>
<keyword evidence="6" id="KW-0496">Mitochondrion</keyword>
<evidence type="ECO:0000256" key="10">
    <source>
        <dbReference type="RuleBase" id="RU000488"/>
    </source>
</evidence>
<dbReference type="InterPro" id="IPR023395">
    <property type="entry name" value="MCP_dom_sf"/>
</dbReference>
<evidence type="ECO:0000256" key="1">
    <source>
        <dbReference type="ARBA" id="ARBA00004141"/>
    </source>
</evidence>
<evidence type="ECO:0000256" key="8">
    <source>
        <dbReference type="ARBA" id="ARBA00023136"/>
    </source>
</evidence>
<feature type="transmembrane region" description="Helical" evidence="11">
    <location>
        <begin position="154"/>
        <end position="179"/>
    </location>
</feature>
<evidence type="ECO:0000256" key="3">
    <source>
        <dbReference type="ARBA" id="ARBA00022448"/>
    </source>
</evidence>
<keyword evidence="7 11" id="KW-1133">Transmembrane helix</keyword>
<evidence type="ECO:0008006" key="14">
    <source>
        <dbReference type="Google" id="ProtNLM"/>
    </source>
</evidence>
<dbReference type="SUPFAM" id="SSF103506">
    <property type="entry name" value="Mitochondrial carrier"/>
    <property type="match status" value="1"/>
</dbReference>
<comment type="similarity">
    <text evidence="2 10">Belongs to the mitochondrial carrier (TC 2.A.29) family.</text>
</comment>
<protein>
    <recommendedName>
        <fullName evidence="14">Mitochondrial thiamine pyrophosphate carrier 1</fullName>
    </recommendedName>
</protein>
<name>A0A1V6SBC7_9EURO</name>
<evidence type="ECO:0000256" key="7">
    <source>
        <dbReference type="ARBA" id="ARBA00022989"/>
    </source>
</evidence>
<keyword evidence="3 10" id="KW-0813">Transport</keyword>
<feature type="repeat" description="Solcar" evidence="9">
    <location>
        <begin position="95"/>
        <end position="183"/>
    </location>
</feature>
<evidence type="ECO:0000256" key="4">
    <source>
        <dbReference type="ARBA" id="ARBA00022692"/>
    </source>
</evidence>
<dbReference type="GO" id="GO:0016020">
    <property type="term" value="C:membrane"/>
    <property type="evidence" value="ECO:0007669"/>
    <property type="project" value="UniProtKB-SubCell"/>
</dbReference>
<evidence type="ECO:0000313" key="12">
    <source>
        <dbReference type="EMBL" id="OQE11325.1"/>
    </source>
</evidence>
<keyword evidence="13" id="KW-1185">Reference proteome</keyword>
<dbReference type="InterPro" id="IPR018108">
    <property type="entry name" value="MCP_transmembrane"/>
</dbReference>
<dbReference type="AlphaFoldDB" id="A0A1V6SBC7"/>
<feature type="transmembrane region" description="Helical" evidence="11">
    <location>
        <begin position="270"/>
        <end position="292"/>
    </location>
</feature>
<keyword evidence="4 9" id="KW-0812">Transmembrane</keyword>
<evidence type="ECO:0000256" key="11">
    <source>
        <dbReference type="SAM" id="Phobius"/>
    </source>
</evidence>
<keyword evidence="8 9" id="KW-0472">Membrane</keyword>
<dbReference type="Proteomes" id="UP000191342">
    <property type="component" value="Unassembled WGS sequence"/>
</dbReference>
<organism evidence="12 13">
    <name type="scientific">Penicillium flavigenum</name>
    <dbReference type="NCBI Taxonomy" id="254877"/>
    <lineage>
        <taxon>Eukaryota</taxon>
        <taxon>Fungi</taxon>
        <taxon>Dikarya</taxon>
        <taxon>Ascomycota</taxon>
        <taxon>Pezizomycotina</taxon>
        <taxon>Eurotiomycetes</taxon>
        <taxon>Eurotiomycetidae</taxon>
        <taxon>Eurotiales</taxon>
        <taxon>Aspergillaceae</taxon>
        <taxon>Penicillium</taxon>
    </lineage>
</organism>
<reference evidence="13" key="1">
    <citation type="journal article" date="2017" name="Nat. Microbiol.">
        <title>Global analysis of biosynthetic gene clusters reveals vast potential of secondary metabolite production in Penicillium species.</title>
        <authorList>
            <person name="Nielsen J.C."/>
            <person name="Grijseels S."/>
            <person name="Prigent S."/>
            <person name="Ji B."/>
            <person name="Dainat J."/>
            <person name="Nielsen K.F."/>
            <person name="Frisvad J.C."/>
            <person name="Workman M."/>
            <person name="Nielsen J."/>
        </authorList>
    </citation>
    <scope>NUCLEOTIDE SEQUENCE [LARGE SCALE GENOMIC DNA]</scope>
    <source>
        <strain evidence="13">IBT 14082</strain>
    </source>
</reference>
<keyword evidence="6" id="KW-0999">Mitochondrion inner membrane</keyword>
<dbReference type="EMBL" id="MLQL01000072">
    <property type="protein sequence ID" value="OQE11325.1"/>
    <property type="molecule type" value="Genomic_DNA"/>
</dbReference>
<evidence type="ECO:0000256" key="9">
    <source>
        <dbReference type="PROSITE-ProRule" id="PRU00282"/>
    </source>
</evidence>
<dbReference type="Gene3D" id="1.50.40.10">
    <property type="entry name" value="Mitochondrial carrier domain"/>
    <property type="match status" value="2"/>
</dbReference>
<gene>
    <name evidence="12" type="ORF">PENFLA_c072G01623</name>
</gene>
<evidence type="ECO:0000256" key="6">
    <source>
        <dbReference type="ARBA" id="ARBA00022792"/>
    </source>
</evidence>
<proteinExistence type="inferred from homology"/>
<evidence type="ECO:0000256" key="5">
    <source>
        <dbReference type="ARBA" id="ARBA00022737"/>
    </source>
</evidence>
<sequence>MQCRYHTTIIAALTSEVAIHPMDMVITRMQSASYKSVYKHLNGTINRTLLTGLYQGFGPTLIAGTIGSAAFFTTYEASKDAFEQAQAAGYLLGVPRPVFHIASSAAAELLTCAILNPAEVLKQNAQVFQKPQGAGSGSSPTMAMLMQFKKQPAGLWAGYTALVTSQLPSVCLTFCLYEMFKEALLERWQTGKSDVKEQLKATVLSAGVAAGFAALPFVPIDVVKTRIRLAAGEQTSITRGTVDGRKDKPPVRIGPFAVARNILIKEGMAGLFRGSALTCVAGVVGGGLYMGFYEGSKLYLFHTQAS</sequence>
<dbReference type="OrthoDB" id="250329at2759"/>